<name>A0ABZ1W223_9ACTN</name>
<dbReference type="PROSITE" id="PS50801">
    <property type="entry name" value="STAS"/>
    <property type="match status" value="1"/>
</dbReference>
<dbReference type="Gene3D" id="3.30.750.24">
    <property type="entry name" value="STAS domain"/>
    <property type="match status" value="1"/>
</dbReference>
<dbReference type="Pfam" id="PF13466">
    <property type="entry name" value="STAS_2"/>
    <property type="match status" value="1"/>
</dbReference>
<keyword evidence="3" id="KW-1185">Reference proteome</keyword>
<organism evidence="2 3">
    <name type="scientific">Kitasatospora herbaricolor</name>
    <dbReference type="NCBI Taxonomy" id="68217"/>
    <lineage>
        <taxon>Bacteria</taxon>
        <taxon>Bacillati</taxon>
        <taxon>Actinomycetota</taxon>
        <taxon>Actinomycetes</taxon>
        <taxon>Kitasatosporales</taxon>
        <taxon>Streptomycetaceae</taxon>
        <taxon>Kitasatospora</taxon>
    </lineage>
</organism>
<evidence type="ECO:0000259" key="1">
    <source>
        <dbReference type="PROSITE" id="PS50801"/>
    </source>
</evidence>
<dbReference type="PANTHER" id="PTHR33495">
    <property type="entry name" value="ANTI-SIGMA FACTOR ANTAGONIST TM_1081-RELATED-RELATED"/>
    <property type="match status" value="1"/>
</dbReference>
<dbReference type="CDD" id="cd07043">
    <property type="entry name" value="STAS_anti-anti-sigma_factors"/>
    <property type="match status" value="1"/>
</dbReference>
<dbReference type="EMBL" id="CP108482">
    <property type="protein sequence ID" value="WUS54886.1"/>
    <property type="molecule type" value="Genomic_DNA"/>
</dbReference>
<protein>
    <submittedName>
        <fullName evidence="2">STAS domain-containing protein</fullName>
    </submittedName>
</protein>
<dbReference type="PANTHER" id="PTHR33495:SF2">
    <property type="entry name" value="ANTI-SIGMA FACTOR ANTAGONIST TM_1081-RELATED"/>
    <property type="match status" value="1"/>
</dbReference>
<proteinExistence type="predicted"/>
<dbReference type="InterPro" id="IPR058548">
    <property type="entry name" value="MlaB-like_STAS"/>
</dbReference>
<reference evidence="2 3" key="1">
    <citation type="submission" date="2022-10" db="EMBL/GenBank/DDBJ databases">
        <title>The complete genomes of actinobacterial strains from the NBC collection.</title>
        <authorList>
            <person name="Joergensen T.S."/>
            <person name="Alvarez Arevalo M."/>
            <person name="Sterndorff E.B."/>
            <person name="Faurdal D."/>
            <person name="Vuksanovic O."/>
            <person name="Mourched A.-S."/>
            <person name="Charusanti P."/>
            <person name="Shaw S."/>
            <person name="Blin K."/>
            <person name="Weber T."/>
        </authorList>
    </citation>
    <scope>NUCLEOTIDE SEQUENCE [LARGE SCALE GENOMIC DNA]</scope>
    <source>
        <strain evidence="2 3">NBC_01247</strain>
    </source>
</reference>
<evidence type="ECO:0000313" key="3">
    <source>
        <dbReference type="Proteomes" id="UP001432014"/>
    </source>
</evidence>
<dbReference type="SUPFAM" id="SSF52091">
    <property type="entry name" value="SpoIIaa-like"/>
    <property type="match status" value="1"/>
</dbReference>
<evidence type="ECO:0000313" key="2">
    <source>
        <dbReference type="EMBL" id="WUS54886.1"/>
    </source>
</evidence>
<dbReference type="InterPro" id="IPR002645">
    <property type="entry name" value="STAS_dom"/>
</dbReference>
<dbReference type="InterPro" id="IPR036513">
    <property type="entry name" value="STAS_dom_sf"/>
</dbReference>
<gene>
    <name evidence="2" type="ORF">OG469_04780</name>
</gene>
<dbReference type="Proteomes" id="UP001432014">
    <property type="component" value="Chromosome"/>
</dbReference>
<sequence length="172" mass="17665">MFVLVLSEEEAMSEDAFTADPGGRPASLPHVTDAGVPASRLLAEDLHIAFSARADRVLVGLSGQIDVDSAASLSTALDQAMHASRTGLDIDLSGVSFCGSAGLNALLGLRLAARRTARTVHVTTASAQVERLFAITETASLFTPHAPAPAPAFNGLDPAVRPRLSSGGSSFA</sequence>
<dbReference type="RefSeq" id="WP_329500588.1">
    <property type="nucleotide sequence ID" value="NZ_CP108460.1"/>
</dbReference>
<feature type="domain" description="STAS" evidence="1">
    <location>
        <begin position="46"/>
        <end position="163"/>
    </location>
</feature>
<accession>A0ABZ1W223</accession>